<dbReference type="OrthoDB" id="208599at2"/>
<dbReference type="AlphaFoldDB" id="A0A517N8E2"/>
<accession>A0A517N8E2</accession>
<gene>
    <name evidence="2" type="ORF">K227x_17850</name>
</gene>
<dbReference type="Proteomes" id="UP000318538">
    <property type="component" value="Chromosome"/>
</dbReference>
<name>A0A517N8E2_9BACT</name>
<dbReference type="EMBL" id="CP036525">
    <property type="protein sequence ID" value="QDT03403.1"/>
    <property type="molecule type" value="Genomic_DNA"/>
</dbReference>
<feature type="region of interest" description="Disordered" evidence="1">
    <location>
        <begin position="208"/>
        <end position="228"/>
    </location>
</feature>
<evidence type="ECO:0000313" key="3">
    <source>
        <dbReference type="Proteomes" id="UP000318538"/>
    </source>
</evidence>
<protein>
    <submittedName>
        <fullName evidence="2">Uncharacterized protein</fullName>
    </submittedName>
</protein>
<feature type="compositionally biased region" description="Basic and acidic residues" evidence="1">
    <location>
        <begin position="208"/>
        <end position="218"/>
    </location>
</feature>
<keyword evidence="3" id="KW-1185">Reference proteome</keyword>
<sequence length="370" mass="41792">MLIRGLQPESLRHLLFDRPPAIDPDQPLRVFYAVCDHYEPMWNDAPADQQKSRVDRWSDTLPSLMSPFRDSAGRKPQHTFFYPEEEYRPQYLDALRSLRDQGLGDVEVHLHHDNDTSESLRSNLLRFTKRLHDDHGFLTPRGDGTFSYGFIHGNWTLDNSHPDGMYCGVNDELDILRETGCYADFTLPAAPSPAQTVTVNSIYYAKDDPLRPKSHDRGTPATVGQGQPDETLLMVQGPLVVDWTDRIKGIVPRIDYCNLQGRRTATLARLKRWIDAGVIVQGQPNWRFVKLHTHGCEEANMEHLLGPAMDKFHRDLADYARSTANFEYYYVTAREMAALVHQAEAGYTAPVFPTAADPDAVVAPASAAST</sequence>
<reference evidence="2 3" key="1">
    <citation type="submission" date="2019-02" db="EMBL/GenBank/DDBJ databases">
        <title>Deep-cultivation of Planctomycetes and their phenomic and genomic characterization uncovers novel biology.</title>
        <authorList>
            <person name="Wiegand S."/>
            <person name="Jogler M."/>
            <person name="Boedeker C."/>
            <person name="Pinto D."/>
            <person name="Vollmers J."/>
            <person name="Rivas-Marin E."/>
            <person name="Kohn T."/>
            <person name="Peeters S.H."/>
            <person name="Heuer A."/>
            <person name="Rast P."/>
            <person name="Oberbeckmann S."/>
            <person name="Bunk B."/>
            <person name="Jeske O."/>
            <person name="Meyerdierks A."/>
            <person name="Storesund J.E."/>
            <person name="Kallscheuer N."/>
            <person name="Luecker S."/>
            <person name="Lage O.M."/>
            <person name="Pohl T."/>
            <person name="Merkel B.J."/>
            <person name="Hornburger P."/>
            <person name="Mueller R.-W."/>
            <person name="Bruemmer F."/>
            <person name="Labrenz M."/>
            <person name="Spormann A.M."/>
            <person name="Op den Camp H."/>
            <person name="Overmann J."/>
            <person name="Amann R."/>
            <person name="Jetten M.S.M."/>
            <person name="Mascher T."/>
            <person name="Medema M.H."/>
            <person name="Devos D.P."/>
            <person name="Kaster A.-K."/>
            <person name="Ovreas L."/>
            <person name="Rohde M."/>
            <person name="Galperin M.Y."/>
            <person name="Jogler C."/>
        </authorList>
    </citation>
    <scope>NUCLEOTIDE SEQUENCE [LARGE SCALE GENOMIC DNA]</scope>
    <source>
        <strain evidence="2 3">K22_7</strain>
    </source>
</reference>
<dbReference type="RefSeq" id="WP_145169099.1">
    <property type="nucleotide sequence ID" value="NZ_CP036525.1"/>
</dbReference>
<proteinExistence type="predicted"/>
<dbReference type="KEGG" id="rlc:K227x_17850"/>
<evidence type="ECO:0000313" key="2">
    <source>
        <dbReference type="EMBL" id="QDT03403.1"/>
    </source>
</evidence>
<evidence type="ECO:0000256" key="1">
    <source>
        <dbReference type="SAM" id="MobiDB-lite"/>
    </source>
</evidence>
<organism evidence="2 3">
    <name type="scientific">Rubripirellula lacrimiformis</name>
    <dbReference type="NCBI Taxonomy" id="1930273"/>
    <lineage>
        <taxon>Bacteria</taxon>
        <taxon>Pseudomonadati</taxon>
        <taxon>Planctomycetota</taxon>
        <taxon>Planctomycetia</taxon>
        <taxon>Pirellulales</taxon>
        <taxon>Pirellulaceae</taxon>
        <taxon>Rubripirellula</taxon>
    </lineage>
</organism>